<dbReference type="AlphaFoldDB" id="A0A8K0MW76"/>
<gene>
    <name evidence="3" type="ORF">COCNU_02G003640</name>
</gene>
<evidence type="ECO:0000313" key="4">
    <source>
        <dbReference type="Proteomes" id="UP000797356"/>
    </source>
</evidence>
<keyword evidence="2" id="KW-0812">Transmembrane</keyword>
<reference evidence="3" key="2">
    <citation type="submission" date="2019-07" db="EMBL/GenBank/DDBJ databases">
        <authorList>
            <person name="Yang Y."/>
            <person name="Bocs S."/>
            <person name="Baudouin L."/>
        </authorList>
    </citation>
    <scope>NUCLEOTIDE SEQUENCE</scope>
    <source>
        <tissue evidence="3">Spear leaf of Hainan Tall coconut</tissue>
    </source>
</reference>
<dbReference type="Proteomes" id="UP000797356">
    <property type="component" value="Chromosome 2"/>
</dbReference>
<dbReference type="InterPro" id="IPR007462">
    <property type="entry name" value="COV1-like"/>
</dbReference>
<evidence type="ECO:0008006" key="5">
    <source>
        <dbReference type="Google" id="ProtNLM"/>
    </source>
</evidence>
<evidence type="ECO:0000313" key="3">
    <source>
        <dbReference type="EMBL" id="KAG1330396.1"/>
    </source>
</evidence>
<feature type="transmembrane region" description="Helical" evidence="2">
    <location>
        <begin position="69"/>
        <end position="95"/>
    </location>
</feature>
<keyword evidence="4" id="KW-1185">Reference proteome</keyword>
<dbReference type="EMBL" id="CM017873">
    <property type="protein sequence ID" value="KAG1330396.1"/>
    <property type="molecule type" value="Genomic_DNA"/>
</dbReference>
<dbReference type="OrthoDB" id="903824at2759"/>
<feature type="transmembrane region" description="Helical" evidence="2">
    <location>
        <begin position="28"/>
        <end position="49"/>
    </location>
</feature>
<accession>A0A8K0MW76</accession>
<comment type="caution">
    <text evidence="3">The sequence shown here is derived from an EMBL/GenBank/DDBJ whole genome shotgun (WGS) entry which is preliminary data.</text>
</comment>
<sequence length="475" mass="52846">MEDGAVEKRRQGPWRDKALRMISEERCAATKCVILFPLVITFYITWWFIHFVDGFFSPIYAQLGINIFGLGFITSLTFIFLVGVFMSSWLGASVLSLSEWFIKRMPFVRHIYDASKQISAAMSPDQNKQAFKEVAIIRHPRNGEYAFGFITSAVVLQGKMMHTKSDSDVSSLAPSSPPRSPKRPVYYVQSPSRDSHDGDKLSSMQATPVYNSPMESPSHPSFGRHSRASSASRFSGTLRSSSGRKGNQKRVNDKGWPECDVIQEEGSYDDLDEDKGLSRRCQIILGLLSFVLLFTVFCLIIWGAARPYRAEVVVKSLSMDDFYAGEGSDSTGVPTKMVTVNCSLKINVYNPATMFGIHVTSGPINLIYSEITIATGQLKKYYQPRKSHRTVSVILHGEKVPLYGAGAGLALSSTGGAVPLTLDLEIISRGYVVGKLVKFIGTVRKNRAPNSSWWPIAEYGSPKYVLGRKRTPERR</sequence>
<organism evidence="3 4">
    <name type="scientific">Cocos nucifera</name>
    <name type="common">Coconut palm</name>
    <dbReference type="NCBI Taxonomy" id="13894"/>
    <lineage>
        <taxon>Eukaryota</taxon>
        <taxon>Viridiplantae</taxon>
        <taxon>Streptophyta</taxon>
        <taxon>Embryophyta</taxon>
        <taxon>Tracheophyta</taxon>
        <taxon>Spermatophyta</taxon>
        <taxon>Magnoliopsida</taxon>
        <taxon>Liliopsida</taxon>
        <taxon>Arecaceae</taxon>
        <taxon>Arecoideae</taxon>
        <taxon>Cocoseae</taxon>
        <taxon>Attaleinae</taxon>
        <taxon>Cocos</taxon>
    </lineage>
</organism>
<reference evidence="3" key="1">
    <citation type="journal article" date="2017" name="Gigascience">
        <title>The genome draft of coconut (Cocos nucifera).</title>
        <authorList>
            <person name="Xiao Y."/>
            <person name="Xu P."/>
            <person name="Fan H."/>
            <person name="Baudouin L."/>
            <person name="Xia W."/>
            <person name="Bocs S."/>
            <person name="Xu J."/>
            <person name="Li Q."/>
            <person name="Guo A."/>
            <person name="Zhou L."/>
            <person name="Li J."/>
            <person name="Wu Y."/>
            <person name="Ma Z."/>
            <person name="Armero A."/>
            <person name="Issali A.E."/>
            <person name="Liu N."/>
            <person name="Peng M."/>
            <person name="Yang Y."/>
        </authorList>
    </citation>
    <scope>NUCLEOTIDE SEQUENCE</scope>
    <source>
        <tissue evidence="3">Spear leaf of Hainan Tall coconut</tissue>
    </source>
</reference>
<protein>
    <recommendedName>
        <fullName evidence="5">Late embryogenesis abundant protein LEA-2 subgroup domain-containing protein</fullName>
    </recommendedName>
</protein>
<evidence type="ECO:0000256" key="2">
    <source>
        <dbReference type="SAM" id="Phobius"/>
    </source>
</evidence>
<dbReference type="PANTHER" id="PTHR31876">
    <property type="entry name" value="COV-LIKE PROTEIN 1"/>
    <property type="match status" value="1"/>
</dbReference>
<dbReference type="GO" id="GO:0005794">
    <property type="term" value="C:Golgi apparatus"/>
    <property type="evidence" value="ECO:0007669"/>
    <property type="project" value="TreeGrafter"/>
</dbReference>
<feature type="transmembrane region" description="Helical" evidence="2">
    <location>
        <begin position="283"/>
        <end position="305"/>
    </location>
</feature>
<feature type="compositionally biased region" description="Polar residues" evidence="1">
    <location>
        <begin position="202"/>
        <end position="219"/>
    </location>
</feature>
<proteinExistence type="predicted"/>
<name>A0A8K0MW76_COCNU</name>
<keyword evidence="2" id="KW-0472">Membrane</keyword>
<keyword evidence="2" id="KW-1133">Transmembrane helix</keyword>
<dbReference type="Pfam" id="PF04367">
    <property type="entry name" value="DUF502"/>
    <property type="match status" value="1"/>
</dbReference>
<feature type="region of interest" description="Disordered" evidence="1">
    <location>
        <begin position="165"/>
        <end position="256"/>
    </location>
</feature>
<dbReference type="PANTHER" id="PTHR31876:SF15">
    <property type="entry name" value="COV-LIKE PROTEIN 1"/>
    <property type="match status" value="1"/>
</dbReference>
<evidence type="ECO:0000256" key="1">
    <source>
        <dbReference type="SAM" id="MobiDB-lite"/>
    </source>
</evidence>